<dbReference type="PANTHER" id="PTHR12264:SF21">
    <property type="entry name" value="TRANSCRIPTION INITIATION FACTOR TFIID SUBUNIT 12"/>
    <property type="match status" value="1"/>
</dbReference>
<gene>
    <name evidence="8" type="ORF">GIB67_012887</name>
</gene>
<dbReference type="PANTHER" id="PTHR12264">
    <property type="entry name" value="TRANSCRIPTION INITIATION FACTOR TFIID SUBUNIT 12"/>
    <property type="match status" value="1"/>
</dbReference>
<name>A0A7J7NG56_9MAGN</name>
<dbReference type="GO" id="GO:0017025">
    <property type="term" value="F:TBP-class protein binding"/>
    <property type="evidence" value="ECO:0007669"/>
    <property type="project" value="TreeGrafter"/>
</dbReference>
<dbReference type="GO" id="GO:0003677">
    <property type="term" value="F:DNA binding"/>
    <property type="evidence" value="ECO:0007669"/>
    <property type="project" value="TreeGrafter"/>
</dbReference>
<feature type="region of interest" description="Disordered" evidence="6">
    <location>
        <begin position="246"/>
        <end position="306"/>
    </location>
</feature>
<dbReference type="GO" id="GO:0046982">
    <property type="term" value="F:protein heterodimerization activity"/>
    <property type="evidence" value="ECO:0007669"/>
    <property type="project" value="InterPro"/>
</dbReference>
<feature type="compositionally biased region" description="Low complexity" evidence="6">
    <location>
        <begin position="23"/>
        <end position="59"/>
    </location>
</feature>
<evidence type="ECO:0000256" key="1">
    <source>
        <dbReference type="ARBA" id="ARBA00004123"/>
    </source>
</evidence>
<dbReference type="InterPro" id="IPR009072">
    <property type="entry name" value="Histone-fold"/>
</dbReference>
<dbReference type="CDD" id="cd07981">
    <property type="entry name" value="HFD_TAF12"/>
    <property type="match status" value="1"/>
</dbReference>
<dbReference type="Proteomes" id="UP000541444">
    <property type="component" value="Unassembled WGS sequence"/>
</dbReference>
<dbReference type="GO" id="GO:0005669">
    <property type="term" value="C:transcription factor TFIID complex"/>
    <property type="evidence" value="ECO:0007669"/>
    <property type="project" value="InterPro"/>
</dbReference>
<evidence type="ECO:0000256" key="4">
    <source>
        <dbReference type="ARBA" id="ARBA00023163"/>
    </source>
</evidence>
<evidence type="ECO:0000256" key="6">
    <source>
        <dbReference type="SAM" id="MobiDB-lite"/>
    </source>
</evidence>
<dbReference type="FunFam" id="1.10.20.10:FF:000011">
    <property type="entry name" value="Transcription initiation factor TFIID subunit 12"/>
    <property type="match status" value="1"/>
</dbReference>
<dbReference type="EMBL" id="JACGCM010000816">
    <property type="protein sequence ID" value="KAF6165990.1"/>
    <property type="molecule type" value="Genomic_DNA"/>
</dbReference>
<feature type="region of interest" description="Disordered" evidence="6">
    <location>
        <begin position="196"/>
        <end position="231"/>
    </location>
</feature>
<keyword evidence="3" id="KW-0805">Transcription regulation</keyword>
<dbReference type="AlphaFoldDB" id="A0A7J7NG56"/>
<dbReference type="SUPFAM" id="SSF47113">
    <property type="entry name" value="Histone-fold"/>
    <property type="match status" value="1"/>
</dbReference>
<reference evidence="8 9" key="1">
    <citation type="journal article" date="2020" name="IScience">
        <title>Genome Sequencing of the Endangered Kingdonia uniflora (Circaeasteraceae, Ranunculales) Reveals Potential Mechanisms of Evolutionary Specialization.</title>
        <authorList>
            <person name="Sun Y."/>
            <person name="Deng T."/>
            <person name="Zhang A."/>
            <person name="Moore M.J."/>
            <person name="Landis J.B."/>
            <person name="Lin N."/>
            <person name="Zhang H."/>
            <person name="Zhang X."/>
            <person name="Huang J."/>
            <person name="Zhang X."/>
            <person name="Sun H."/>
            <person name="Wang H."/>
        </authorList>
    </citation>
    <scope>NUCLEOTIDE SEQUENCE [LARGE SCALE GENOMIC DNA]</scope>
    <source>
        <strain evidence="8">TB1705</strain>
        <tissue evidence="8">Leaf</tissue>
    </source>
</reference>
<proteinExistence type="inferred from homology"/>
<feature type="region of interest" description="Disordered" evidence="6">
    <location>
        <begin position="505"/>
        <end position="526"/>
    </location>
</feature>
<feature type="domain" description="Transcription initiation factor TFIID subunit 12" evidence="7">
    <location>
        <begin position="393"/>
        <end position="460"/>
    </location>
</feature>
<keyword evidence="4" id="KW-0804">Transcription</keyword>
<sequence>MESMEATPAIEQTPKPNLPPPSSSSTSETQPSPNPNPNSNSITPQNPNSNSITPQNPNLSPNPPSSTPTLPQPQQQHSQIRPQQPHLNRPPRQQTPYSTFSSPHMSSLAVAPSSSSLPGSTPMQRGGGLAIGVPAHQVRPSTQPATTTYSAFGASYNQGFGGLGRNPVAVADSGATPSATQVKQPIQGIQTIGMAGSISGGSQMRPSGISQHHQQRAMSQQTSVRSQPTSNNQTLANQKYQNHGLLRMPAVGSPGSPSPGTSQGLQTHQPWMTATTTNQGKQMHPPSSLTPPSYRPQMKSQSLQQRSHYPLQTALHQQMPLPQPQAHPLQEHFGQPYPPPRLPQSMPQHQQQAMRGLGPGNQKTSTLKTLQSAPFRNTTAVVDTGGSSNQILSKRSIHELVTQIDPSEKLDPDVQDILVEIAEDFVESITTFACSFAKHRKSNTLEAKDILLHLEKNWNIALPGFGGDEIKSFKKPFTNDIHKERLAAIKKSAIGNEVVNIKSSAGQTAGNVKGHAVAKMPSTSSP</sequence>
<evidence type="ECO:0000256" key="2">
    <source>
        <dbReference type="ARBA" id="ARBA00007530"/>
    </source>
</evidence>
<feature type="compositionally biased region" description="Polar residues" evidence="6">
    <location>
        <begin position="91"/>
        <end position="105"/>
    </location>
</feature>
<protein>
    <recommendedName>
        <fullName evidence="7">Transcription initiation factor TFIID subunit 12 domain-containing protein</fullName>
    </recommendedName>
</protein>
<evidence type="ECO:0000259" key="7">
    <source>
        <dbReference type="Pfam" id="PF03847"/>
    </source>
</evidence>
<dbReference type="OrthoDB" id="2193432at2759"/>
<dbReference type="Gene3D" id="1.10.20.10">
    <property type="entry name" value="Histone, subunit A"/>
    <property type="match status" value="1"/>
</dbReference>
<feature type="region of interest" description="Disordered" evidence="6">
    <location>
        <begin position="320"/>
        <end position="346"/>
    </location>
</feature>
<evidence type="ECO:0000256" key="3">
    <source>
        <dbReference type="ARBA" id="ARBA00023015"/>
    </source>
</evidence>
<organism evidence="8 9">
    <name type="scientific">Kingdonia uniflora</name>
    <dbReference type="NCBI Taxonomy" id="39325"/>
    <lineage>
        <taxon>Eukaryota</taxon>
        <taxon>Viridiplantae</taxon>
        <taxon>Streptophyta</taxon>
        <taxon>Embryophyta</taxon>
        <taxon>Tracheophyta</taxon>
        <taxon>Spermatophyta</taxon>
        <taxon>Magnoliopsida</taxon>
        <taxon>Ranunculales</taxon>
        <taxon>Circaeasteraceae</taxon>
        <taxon>Kingdonia</taxon>
    </lineage>
</organism>
<dbReference type="InterPro" id="IPR003228">
    <property type="entry name" value="TFIID_TAF12_dom"/>
</dbReference>
<feature type="compositionally biased region" description="Polar residues" evidence="6">
    <location>
        <begin position="261"/>
        <end position="291"/>
    </location>
</feature>
<dbReference type="GO" id="GO:0000124">
    <property type="term" value="C:SAGA complex"/>
    <property type="evidence" value="ECO:0007669"/>
    <property type="project" value="InterPro"/>
</dbReference>
<evidence type="ECO:0000256" key="5">
    <source>
        <dbReference type="ARBA" id="ARBA00023242"/>
    </source>
</evidence>
<feature type="region of interest" description="Disordered" evidence="6">
    <location>
        <begin position="1"/>
        <end position="130"/>
    </location>
</feature>
<feature type="compositionally biased region" description="Low complexity" evidence="6">
    <location>
        <begin position="67"/>
        <end position="85"/>
    </location>
</feature>
<comment type="subcellular location">
    <subcellularLocation>
        <location evidence="1">Nucleus</location>
    </subcellularLocation>
</comment>
<evidence type="ECO:0000313" key="8">
    <source>
        <dbReference type="EMBL" id="KAF6165990.1"/>
    </source>
</evidence>
<dbReference type="Pfam" id="PF03847">
    <property type="entry name" value="TFIID_20kDa"/>
    <property type="match status" value="1"/>
</dbReference>
<comment type="similarity">
    <text evidence="2">Belongs to the TAF12 family.</text>
</comment>
<evidence type="ECO:0000313" key="9">
    <source>
        <dbReference type="Proteomes" id="UP000541444"/>
    </source>
</evidence>
<keyword evidence="5" id="KW-0539">Nucleus</keyword>
<comment type="caution">
    <text evidence="8">The sequence shown here is derived from an EMBL/GenBank/DDBJ whole genome shotgun (WGS) entry which is preliminary data.</text>
</comment>
<keyword evidence="9" id="KW-1185">Reference proteome</keyword>
<dbReference type="InterPro" id="IPR037794">
    <property type="entry name" value="TAF12"/>
</dbReference>
<feature type="compositionally biased region" description="Low complexity" evidence="6">
    <location>
        <begin position="106"/>
        <end position="120"/>
    </location>
</feature>
<dbReference type="GO" id="GO:0051123">
    <property type="term" value="P:RNA polymerase II preinitiation complex assembly"/>
    <property type="evidence" value="ECO:0007669"/>
    <property type="project" value="TreeGrafter"/>
</dbReference>
<feature type="compositionally biased region" description="Polar residues" evidence="6">
    <location>
        <begin position="200"/>
        <end position="231"/>
    </location>
</feature>
<accession>A0A7J7NG56</accession>